<sequence>MSGGQIDFKKLIRKARQYPDLETWRHEDPKSYFFAAENNVIERSEISRHMSLVLRARVTFGDVLNDLRFYNTQGKWRDKSPVNFWAAWAQGWLDHPDVLARVPSRINRDRLWSFERVCAEAQKFNDMDSWRAGHRNSYDAAKRNLWMGQPKLMELMGISSTGKFTPAEVLIENPRLLISQADIDRSPDPEQTYHDLQEAAKEGRIHSICEGLYAKGYLSKQNPDVIPDVIASALQRELGWRIKVSCEQEAYTFGMPHVANRRNAYESDNHSMKAKLGHISRKARPTLTIRKVPHYRMELSDSYEDRILRALHAVPAKDLKVETEKAVAKLTPQQLLVLRISLRQIRGPVRRNLDLVLI</sequence>
<protein>
    <submittedName>
        <fullName evidence="1">Uncharacterized protein</fullName>
    </submittedName>
</protein>
<reference evidence="1" key="1">
    <citation type="journal article" date="2015" name="Nature">
        <title>Complex archaea that bridge the gap between prokaryotes and eukaryotes.</title>
        <authorList>
            <person name="Spang A."/>
            <person name="Saw J.H."/>
            <person name="Jorgensen S.L."/>
            <person name="Zaremba-Niedzwiedzka K."/>
            <person name="Martijn J."/>
            <person name="Lind A.E."/>
            <person name="van Eijk R."/>
            <person name="Schleper C."/>
            <person name="Guy L."/>
            <person name="Ettema T.J."/>
        </authorList>
    </citation>
    <scope>NUCLEOTIDE SEQUENCE</scope>
</reference>
<proteinExistence type="predicted"/>
<accession>A0A0F9XF15</accession>
<name>A0A0F9XF15_9ZZZZ</name>
<organism evidence="1">
    <name type="scientific">marine sediment metagenome</name>
    <dbReference type="NCBI Taxonomy" id="412755"/>
    <lineage>
        <taxon>unclassified sequences</taxon>
        <taxon>metagenomes</taxon>
        <taxon>ecological metagenomes</taxon>
    </lineage>
</organism>
<gene>
    <name evidence="1" type="ORF">LCGC14_0227920</name>
</gene>
<dbReference type="AlphaFoldDB" id="A0A0F9XF15"/>
<dbReference type="EMBL" id="LAZR01000110">
    <property type="protein sequence ID" value="KKN90423.1"/>
    <property type="molecule type" value="Genomic_DNA"/>
</dbReference>
<evidence type="ECO:0000313" key="1">
    <source>
        <dbReference type="EMBL" id="KKN90423.1"/>
    </source>
</evidence>
<comment type="caution">
    <text evidence="1">The sequence shown here is derived from an EMBL/GenBank/DDBJ whole genome shotgun (WGS) entry which is preliminary data.</text>
</comment>